<dbReference type="GO" id="GO:0009424">
    <property type="term" value="C:bacterial-type flagellum hook"/>
    <property type="evidence" value="ECO:0007669"/>
    <property type="project" value="UniProtKB-UniRule"/>
</dbReference>
<sequence>MLEIDAERMATLSADKMFAKRESKLENQKKQISAQKADVNKLETAVTDFRSTLNRVNQRNNGLLQVKATSSDDKAINVSATAKAAKGQYDLFIEKLAKTDHLALERIDNNALKAAQGDITLSVGSLDLTIDLTAVNSIEELTNAINDASDNAKNSDGQGVSATLVRTGGEVVLTLNSHKSGAANKIDLTDLAAKISATAKKIVEGQDALVWLGAKTSGIKITHDSNILDKAIEGISIQLKQENTVVGVTVATDTEASEEQVKTFIATFNKLQQVTESSSSVSNANAINVMLNGIIKYSVDGKNIASFGIDRGRDGELLINSKRLNEVLKTDSKHFSEFFNAKDGLIDKLSDALKPYIDSTSGLLKLDNDRLARDIKSVDSDIEAIKADHKRSYEANLTKFSKINNLITKLTSTLELFKPEKEKR</sequence>
<comment type="subunit">
    <text evidence="2 7">Homopentamer.</text>
</comment>
<keyword evidence="7" id="KW-0964">Secreted</keyword>
<reference evidence="10" key="2">
    <citation type="submission" date="2015-03" db="EMBL/GenBank/DDBJ databases">
        <authorList>
            <person name="Murphy D."/>
        </authorList>
    </citation>
    <scope>NUCLEOTIDE SEQUENCE [LARGE SCALE GENOMIC DNA]</scope>
    <source>
        <strain evidence="10">A125KOH2</strain>
    </source>
</reference>
<dbReference type="Pfam" id="PF07195">
    <property type="entry name" value="FliD_C"/>
    <property type="match status" value="2"/>
</dbReference>
<dbReference type="GO" id="GO:0005576">
    <property type="term" value="C:extracellular region"/>
    <property type="evidence" value="ECO:0007669"/>
    <property type="project" value="UniProtKB-SubCell"/>
</dbReference>
<dbReference type="RefSeq" id="WP_049611382.1">
    <property type="nucleotide sequence ID" value="NZ_CAWMMU010000013.1"/>
</dbReference>
<dbReference type="STRING" id="1288385.ERS137968_02745"/>
<keyword evidence="4" id="KW-0175">Coiled coil</keyword>
<organism evidence="10 13">
    <name type="scientific">Yersinia pekkanenii</name>
    <dbReference type="NCBI Taxonomy" id="1288385"/>
    <lineage>
        <taxon>Bacteria</taxon>
        <taxon>Pseudomonadati</taxon>
        <taxon>Pseudomonadota</taxon>
        <taxon>Gammaproteobacteria</taxon>
        <taxon>Enterobacterales</taxon>
        <taxon>Yersiniaceae</taxon>
        <taxon>Yersinia</taxon>
    </lineage>
</organism>
<reference evidence="11 12" key="3">
    <citation type="submission" date="2015-03" db="EMBL/GenBank/DDBJ databases">
        <authorList>
            <consortium name="Pathogen Informatics"/>
            <person name="Murphy D."/>
        </authorList>
    </citation>
    <scope>NUCLEOTIDE SEQUENCE [LARGE SCALE GENOMIC DNA]</scope>
    <source>
        <strain evidence="12">type strain: CIP110230</strain>
        <strain evidence="11">Type strain: CIP110230</strain>
    </source>
</reference>
<dbReference type="OrthoDB" id="9810816at2"/>
<name>A0A0T9P4M5_9GAMM</name>
<evidence type="ECO:0000259" key="9">
    <source>
        <dbReference type="Pfam" id="PF07195"/>
    </source>
</evidence>
<reference evidence="13" key="1">
    <citation type="submission" date="2015-03" db="EMBL/GenBank/DDBJ databases">
        <authorList>
            <consortium name="Pathogen Informatics"/>
        </authorList>
    </citation>
    <scope>NUCLEOTIDE SEQUENCE [LARGE SCALE GENOMIC DNA]</scope>
    <source>
        <strain evidence="13">A125KOH2</strain>
    </source>
</reference>
<feature type="domain" description="Flagellar hook-associated protein 2 C-terminal" evidence="9">
    <location>
        <begin position="296"/>
        <end position="411"/>
    </location>
</feature>
<dbReference type="Proteomes" id="UP000044625">
    <property type="component" value="Unassembled WGS sequence"/>
</dbReference>
<keyword evidence="10" id="KW-0966">Cell projection</keyword>
<gene>
    <name evidence="10" type="primary">fliD1</name>
    <name evidence="10" type="ORF">ERS008529_01253</name>
    <name evidence="11" type="ORF">ERS137968_02745</name>
</gene>
<dbReference type="GO" id="GO:0071973">
    <property type="term" value="P:bacterial-type flagellum-dependent cell motility"/>
    <property type="evidence" value="ECO:0007669"/>
    <property type="project" value="TreeGrafter"/>
</dbReference>
<dbReference type="GO" id="GO:0009421">
    <property type="term" value="C:bacterial-type flagellum filament cap"/>
    <property type="evidence" value="ECO:0007669"/>
    <property type="project" value="InterPro"/>
</dbReference>
<keyword evidence="12" id="KW-1185">Reference proteome</keyword>
<feature type="domain" description="Flagellar hook-associated protein 2 C-terminal" evidence="9">
    <location>
        <begin position="216"/>
        <end position="280"/>
    </location>
</feature>
<protein>
    <recommendedName>
        <fullName evidence="3 7">Flagellar hook-associated protein 2</fullName>
        <shortName evidence="7">HAP2</shortName>
    </recommendedName>
    <alternativeName>
        <fullName evidence="7">Flagellar cap protein</fullName>
    </alternativeName>
</protein>
<evidence type="ECO:0000313" key="11">
    <source>
        <dbReference type="EMBL" id="CRY67663.1"/>
    </source>
</evidence>
<dbReference type="EMBL" id="CQAZ01000009">
    <property type="protein sequence ID" value="CNH44628.1"/>
    <property type="molecule type" value="Genomic_DNA"/>
</dbReference>
<evidence type="ECO:0000313" key="12">
    <source>
        <dbReference type="Proteomes" id="UP000044625"/>
    </source>
</evidence>
<dbReference type="EMBL" id="CWJL01000013">
    <property type="protein sequence ID" value="CRY67663.1"/>
    <property type="molecule type" value="Genomic_DNA"/>
</dbReference>
<keyword evidence="5 7" id="KW-0975">Bacterial flagellum</keyword>
<dbReference type="InterPro" id="IPR010809">
    <property type="entry name" value="FliD_C"/>
</dbReference>
<keyword evidence="10" id="KW-0282">Flagellum</keyword>
<evidence type="ECO:0000256" key="2">
    <source>
        <dbReference type="ARBA" id="ARBA00011255"/>
    </source>
</evidence>
<dbReference type="Pfam" id="PF02465">
    <property type="entry name" value="FliD_N"/>
    <property type="match status" value="1"/>
</dbReference>
<comment type="function">
    <text evidence="6">Required for the morphogenesis and for the elongation of the flagellar filament by facilitating polymerization of the flagellin monomers at the tip of growing filament. Forms a capping structure, which prevents flagellin subunits (transported through the central channel of the flagellum) from leaking out without polymerization at the distal end.</text>
</comment>
<evidence type="ECO:0000259" key="8">
    <source>
        <dbReference type="Pfam" id="PF02465"/>
    </source>
</evidence>
<dbReference type="InterPro" id="IPR040026">
    <property type="entry name" value="FliD"/>
</dbReference>
<evidence type="ECO:0000256" key="7">
    <source>
        <dbReference type="RuleBase" id="RU362066"/>
    </source>
</evidence>
<proteinExistence type="inferred from homology"/>
<comment type="function">
    <text evidence="7">Required for morphogenesis and for the elongation of the flagellar filament by facilitating polymerization of the flagellin monomers at the tip of growing filament. Forms a capping structure, which prevents flagellin subunits (transported through the central channel of the flagellum) from leaking out without polymerization at the distal end.</text>
</comment>
<keyword evidence="10" id="KW-0969">Cilium</keyword>
<evidence type="ECO:0000256" key="3">
    <source>
        <dbReference type="ARBA" id="ARBA00016246"/>
    </source>
</evidence>
<dbReference type="Proteomes" id="UP000045840">
    <property type="component" value="Unassembled WGS sequence"/>
</dbReference>
<dbReference type="GO" id="GO:0007155">
    <property type="term" value="P:cell adhesion"/>
    <property type="evidence" value="ECO:0007669"/>
    <property type="project" value="InterPro"/>
</dbReference>
<dbReference type="AlphaFoldDB" id="A0A0T9P4M5"/>
<dbReference type="PANTHER" id="PTHR30288:SF0">
    <property type="entry name" value="FLAGELLAR HOOK-ASSOCIATED PROTEIN 2"/>
    <property type="match status" value="1"/>
</dbReference>
<evidence type="ECO:0000256" key="5">
    <source>
        <dbReference type="ARBA" id="ARBA00023143"/>
    </source>
</evidence>
<accession>A0A0T9P4M5</accession>
<evidence type="ECO:0000256" key="6">
    <source>
        <dbReference type="ARBA" id="ARBA00025175"/>
    </source>
</evidence>
<comment type="subcellular location">
    <subcellularLocation>
        <location evidence="7">Secreted</location>
    </subcellularLocation>
    <subcellularLocation>
        <location evidence="7">Bacterial flagellum</location>
    </subcellularLocation>
</comment>
<evidence type="ECO:0000256" key="4">
    <source>
        <dbReference type="ARBA" id="ARBA00023054"/>
    </source>
</evidence>
<evidence type="ECO:0000256" key="1">
    <source>
        <dbReference type="ARBA" id="ARBA00009764"/>
    </source>
</evidence>
<dbReference type="PANTHER" id="PTHR30288">
    <property type="entry name" value="FLAGELLAR CAP/ASSEMBLY PROTEIN FLID"/>
    <property type="match status" value="1"/>
</dbReference>
<feature type="domain" description="Flagellar hook-associated protein 2 N-terminal" evidence="8">
    <location>
        <begin position="20"/>
        <end position="99"/>
    </location>
</feature>
<comment type="similarity">
    <text evidence="1 7">Belongs to the FliD family.</text>
</comment>
<dbReference type="InterPro" id="IPR003481">
    <property type="entry name" value="FliD_N"/>
</dbReference>
<evidence type="ECO:0000313" key="10">
    <source>
        <dbReference type="EMBL" id="CNH44628.1"/>
    </source>
</evidence>
<evidence type="ECO:0000313" key="13">
    <source>
        <dbReference type="Proteomes" id="UP000045840"/>
    </source>
</evidence>